<evidence type="ECO:0000256" key="1">
    <source>
        <dbReference type="ARBA" id="ARBA00022723"/>
    </source>
</evidence>
<reference evidence="5 6" key="1">
    <citation type="journal article" date="2013" name="Antonie Van Leeuwenhoek">
        <title>Dongia rigui sp. nov., isolated from freshwater of a large wetland in Korea.</title>
        <authorList>
            <person name="Baik K.S."/>
            <person name="Hwang Y.M."/>
            <person name="Choi J.S."/>
            <person name="Kwon J."/>
            <person name="Seong C.N."/>
        </authorList>
    </citation>
    <scope>NUCLEOTIDE SEQUENCE [LARGE SCALE GENOMIC DNA]</scope>
    <source>
        <strain evidence="5 6">04SU4-P</strain>
    </source>
</reference>
<dbReference type="Pfam" id="PF00491">
    <property type="entry name" value="Arginase"/>
    <property type="match status" value="1"/>
</dbReference>
<evidence type="ECO:0000256" key="3">
    <source>
        <dbReference type="ARBA" id="ARBA00023211"/>
    </source>
</evidence>
<name>A0ABU5E5L0_9PROT</name>
<dbReference type="InterPro" id="IPR023696">
    <property type="entry name" value="Ureohydrolase_dom_sf"/>
</dbReference>
<accession>A0ABU5E5L0</accession>
<proteinExistence type="inferred from homology"/>
<dbReference type="Gene3D" id="3.40.800.10">
    <property type="entry name" value="Ureohydrolase domain"/>
    <property type="match status" value="1"/>
</dbReference>
<dbReference type="InterPro" id="IPR006035">
    <property type="entry name" value="Ureohydrolase"/>
</dbReference>
<evidence type="ECO:0000256" key="2">
    <source>
        <dbReference type="ARBA" id="ARBA00022801"/>
    </source>
</evidence>
<keyword evidence="6" id="KW-1185">Reference proteome</keyword>
<dbReference type="PRINTS" id="PR00116">
    <property type="entry name" value="ARGINASE"/>
</dbReference>
<dbReference type="Proteomes" id="UP001271769">
    <property type="component" value="Unassembled WGS sequence"/>
</dbReference>
<evidence type="ECO:0000256" key="4">
    <source>
        <dbReference type="PROSITE-ProRule" id="PRU00742"/>
    </source>
</evidence>
<dbReference type="PANTHER" id="PTHR43782">
    <property type="entry name" value="ARGINASE"/>
    <property type="match status" value="1"/>
</dbReference>
<sequence length="309" mass="32481">MLSAHLSKAPFVLIGAPIDSIGGAGGTELSPASLRANGNWARVTVADRGDLDIRIRDRVRDPKTGIIGGADVIRTTELLRREIAHCLQEGHRPVLLGGCCTQVVGAVAGARDVMGRVGIAYLDGHLDLYDGVTSPTGEAADMPLAAMLGRGDQSWIDAAGGASLRPEDIALLGPRDVEDAASRGSLLPEDFTPAIPLWTNLDIAAEGPSSVAHAVANGFEEAARPFWLAIDVDIVDQAAFPATDYLMPGGLSWEAFASLVKGLARSPQLLGISLACYNPEKDEGLRDGKRLAELVIQALETKPLEDHAS</sequence>
<dbReference type="RefSeq" id="WP_320502703.1">
    <property type="nucleotide sequence ID" value="NZ_JAXCLX010000004.1"/>
</dbReference>
<evidence type="ECO:0000313" key="6">
    <source>
        <dbReference type="Proteomes" id="UP001271769"/>
    </source>
</evidence>
<keyword evidence="3" id="KW-0464">Manganese</keyword>
<comment type="similarity">
    <text evidence="4">Belongs to the arginase family.</text>
</comment>
<dbReference type="PIRSF" id="PIRSF036979">
    <property type="entry name" value="Arginase"/>
    <property type="match status" value="1"/>
</dbReference>
<keyword evidence="2" id="KW-0378">Hydrolase</keyword>
<organism evidence="5 6">
    <name type="scientific">Dongia rigui</name>
    <dbReference type="NCBI Taxonomy" id="940149"/>
    <lineage>
        <taxon>Bacteria</taxon>
        <taxon>Pseudomonadati</taxon>
        <taxon>Pseudomonadota</taxon>
        <taxon>Alphaproteobacteria</taxon>
        <taxon>Rhodospirillales</taxon>
        <taxon>Dongiaceae</taxon>
        <taxon>Dongia</taxon>
    </lineage>
</organism>
<dbReference type="SUPFAM" id="SSF52768">
    <property type="entry name" value="Arginase/deacetylase"/>
    <property type="match status" value="1"/>
</dbReference>
<gene>
    <name evidence="5" type="ORF">SMD31_20000</name>
</gene>
<dbReference type="EMBL" id="JAXCLX010000004">
    <property type="protein sequence ID" value="MDY0874233.1"/>
    <property type="molecule type" value="Genomic_DNA"/>
</dbReference>
<keyword evidence="1" id="KW-0479">Metal-binding</keyword>
<protein>
    <submittedName>
        <fullName evidence="5">Arginase family protein</fullName>
    </submittedName>
</protein>
<dbReference type="PANTHER" id="PTHR43782:SF3">
    <property type="entry name" value="ARGINASE"/>
    <property type="match status" value="1"/>
</dbReference>
<comment type="caution">
    <text evidence="5">The sequence shown here is derived from an EMBL/GenBank/DDBJ whole genome shotgun (WGS) entry which is preliminary data.</text>
</comment>
<dbReference type="CDD" id="cd09999">
    <property type="entry name" value="Arginase-like_1"/>
    <property type="match status" value="1"/>
</dbReference>
<dbReference type="PROSITE" id="PS51409">
    <property type="entry name" value="ARGINASE_2"/>
    <property type="match status" value="1"/>
</dbReference>
<evidence type="ECO:0000313" key="5">
    <source>
        <dbReference type="EMBL" id="MDY0874233.1"/>
    </source>
</evidence>